<dbReference type="SUPFAM" id="SSF55347">
    <property type="entry name" value="Glyceraldehyde-3-phosphate dehydrogenase-like, C-terminal domain"/>
    <property type="match status" value="1"/>
</dbReference>
<gene>
    <name evidence="3" type="ORF">FYJ85_05685</name>
</gene>
<dbReference type="RefSeq" id="WP_106054525.1">
    <property type="nucleotide sequence ID" value="NZ_CALXOB010000047.1"/>
</dbReference>
<dbReference type="InterPro" id="IPR055170">
    <property type="entry name" value="GFO_IDH_MocA-like_dom"/>
</dbReference>
<dbReference type="InterPro" id="IPR000683">
    <property type="entry name" value="Gfo/Idh/MocA-like_OxRdtase_N"/>
</dbReference>
<dbReference type="GO" id="GO:0000166">
    <property type="term" value="F:nucleotide binding"/>
    <property type="evidence" value="ECO:0007669"/>
    <property type="project" value="InterPro"/>
</dbReference>
<organism evidence="3 4">
    <name type="scientific">Victivallis lenta</name>
    <dbReference type="NCBI Taxonomy" id="2606640"/>
    <lineage>
        <taxon>Bacteria</taxon>
        <taxon>Pseudomonadati</taxon>
        <taxon>Lentisphaerota</taxon>
        <taxon>Lentisphaeria</taxon>
        <taxon>Victivallales</taxon>
        <taxon>Victivallaceae</taxon>
        <taxon>Victivallis</taxon>
    </lineage>
</organism>
<dbReference type="AlphaFoldDB" id="A0A844FZJ5"/>
<dbReference type="SUPFAM" id="SSF51735">
    <property type="entry name" value="NAD(P)-binding Rossmann-fold domains"/>
    <property type="match status" value="1"/>
</dbReference>
<dbReference type="Pfam" id="PF22725">
    <property type="entry name" value="GFO_IDH_MocA_C3"/>
    <property type="match status" value="1"/>
</dbReference>
<dbReference type="Gene3D" id="3.30.360.10">
    <property type="entry name" value="Dihydrodipicolinate Reductase, domain 2"/>
    <property type="match status" value="1"/>
</dbReference>
<sequence length="355" mass="39278">MAKLKAGVIGLGMGWGHLAGYMEHPDVEVVAVADRIEAKRENAKKEFNLPKVYAEGIDMIRNEKLDILSVAVPNNQHRELTIAGLEAGANVLCEKPMAMNTAEAQEMLDTAARLGLKLGIDFSYRFNPQSRAMKDLVDAGRLGEIYYGRSVWLRRRGVPGLGSGFNTKGGGAGSWFFDKSQSGGGPLIDLGVHRLDLALWLMGYPEPAWVMGSTYCKIAGKLAAERGLDYTVEDLACAMIKFKNGATLELDAAWASNIKENEQMSTRILGDKGGLYQYNLNEGYTWDAEYYQDMEGRQFDSKLHSSPEVRNAFWLFADAVRDDTPFLVQPEEGVVVMRLLDAIYESARTGEPVKF</sequence>
<name>A0A844FZJ5_9BACT</name>
<dbReference type="PANTHER" id="PTHR43249">
    <property type="entry name" value="UDP-N-ACETYL-2-AMINO-2-DEOXY-D-GLUCURONATE OXIDASE"/>
    <property type="match status" value="1"/>
</dbReference>
<dbReference type="InterPro" id="IPR036291">
    <property type="entry name" value="NAD(P)-bd_dom_sf"/>
</dbReference>
<evidence type="ECO:0000259" key="1">
    <source>
        <dbReference type="Pfam" id="PF01408"/>
    </source>
</evidence>
<dbReference type="InterPro" id="IPR052515">
    <property type="entry name" value="Gfo/Idh/MocA_Oxidoreductase"/>
</dbReference>
<dbReference type="Gene3D" id="3.40.50.720">
    <property type="entry name" value="NAD(P)-binding Rossmann-like Domain"/>
    <property type="match status" value="1"/>
</dbReference>
<keyword evidence="4" id="KW-1185">Reference proteome</keyword>
<proteinExistence type="predicted"/>
<reference evidence="3 4" key="1">
    <citation type="submission" date="2019-08" db="EMBL/GenBank/DDBJ databases">
        <title>In-depth cultivation of the pig gut microbiome towards novel bacterial diversity and tailored functional studies.</title>
        <authorList>
            <person name="Wylensek D."/>
            <person name="Hitch T.C.A."/>
            <person name="Clavel T."/>
        </authorList>
    </citation>
    <scope>NUCLEOTIDE SEQUENCE [LARGE SCALE GENOMIC DNA]</scope>
    <source>
        <strain evidence="3 4">BBE-744-WT-12</strain>
    </source>
</reference>
<comment type="caution">
    <text evidence="3">The sequence shown here is derived from an EMBL/GenBank/DDBJ whole genome shotgun (WGS) entry which is preliminary data.</text>
</comment>
<dbReference type="PANTHER" id="PTHR43249:SF1">
    <property type="entry name" value="D-GLUCOSIDE 3-DEHYDROGENASE"/>
    <property type="match status" value="1"/>
</dbReference>
<dbReference type="EMBL" id="VUNS01000004">
    <property type="protein sequence ID" value="MST96536.1"/>
    <property type="molecule type" value="Genomic_DNA"/>
</dbReference>
<protein>
    <submittedName>
        <fullName evidence="3">Gfo/Idh/MocA family oxidoreductase</fullName>
    </submittedName>
</protein>
<accession>A0A844FZJ5</accession>
<dbReference type="Pfam" id="PF01408">
    <property type="entry name" value="GFO_IDH_MocA"/>
    <property type="match status" value="1"/>
</dbReference>
<feature type="domain" description="GFO/IDH/MocA-like oxidoreductase" evidence="2">
    <location>
        <begin position="131"/>
        <end position="275"/>
    </location>
</feature>
<evidence type="ECO:0000313" key="3">
    <source>
        <dbReference type="EMBL" id="MST96536.1"/>
    </source>
</evidence>
<feature type="domain" description="Gfo/Idh/MocA-like oxidoreductase N-terminal" evidence="1">
    <location>
        <begin position="5"/>
        <end position="121"/>
    </location>
</feature>
<evidence type="ECO:0000259" key="2">
    <source>
        <dbReference type="Pfam" id="PF22725"/>
    </source>
</evidence>
<dbReference type="Proteomes" id="UP000435649">
    <property type="component" value="Unassembled WGS sequence"/>
</dbReference>
<evidence type="ECO:0000313" key="4">
    <source>
        <dbReference type="Proteomes" id="UP000435649"/>
    </source>
</evidence>